<reference evidence="1" key="1">
    <citation type="submission" date="2021-08" db="EMBL/GenBank/DDBJ databases">
        <title>Novel anaerobic bacterium isolated from sea squirt in East Sea, Republic of Korea.</title>
        <authorList>
            <person name="Nguyen T.H."/>
            <person name="Li Z."/>
            <person name="Lee Y.-J."/>
            <person name="Ko J."/>
            <person name="Kim S.-G."/>
        </authorList>
    </citation>
    <scope>NUCLEOTIDE SEQUENCE</scope>
    <source>
        <strain evidence="1">KCTC 25031</strain>
    </source>
</reference>
<sequence>MRKIIFVITVFIGAFAFLGCSNDDKVKESSKDSSVARDVAVPVNVAVIKKQSFDHTFRFQGVVKASKNIVVSCSSTGVVHFKREIGQSVKKGEVIVSMSSLELRDRLDQAKIQLDKSNLSYMNSLLGRVHQLKDSVKLDKGLRGYLELQSGLTESKREYASLLRQFKSLQICASFDGQITEVLVSDMQKCRTGTELFRYVPQKDYQVSFKILESDLQSIHLNDTIEVDLIASNQKVYGKVKQISPQVDGYGFIHVVGTLTPKSSTVLMDGMHATISVKHTMKDQVVVPKEVVLRRSGKRIVFVKHGKEAAWKYVHIKGENDHAICIEKGLKAGDSLIVSNYVNLAHHSDIVLDHIIEL</sequence>
<name>A0AC61NQY5_9BACT</name>
<proteinExistence type="predicted"/>
<accession>A0AC61NQY5</accession>
<protein>
    <submittedName>
        <fullName evidence="1">Efflux RND transporter periplasmic adaptor subunit</fullName>
    </submittedName>
</protein>
<dbReference type="Proteomes" id="UP000826212">
    <property type="component" value="Chromosome"/>
</dbReference>
<dbReference type="EMBL" id="CP081303">
    <property type="protein sequence ID" value="QZE13674.1"/>
    <property type="molecule type" value="Genomic_DNA"/>
</dbReference>
<keyword evidence="2" id="KW-1185">Reference proteome</keyword>
<organism evidence="1 2">
    <name type="scientific">Halosquirtibacter laminarini</name>
    <dbReference type="NCBI Taxonomy" id="3374600"/>
    <lineage>
        <taxon>Bacteria</taxon>
        <taxon>Pseudomonadati</taxon>
        <taxon>Bacteroidota</taxon>
        <taxon>Bacteroidia</taxon>
        <taxon>Marinilabiliales</taxon>
        <taxon>Prolixibacteraceae</taxon>
        <taxon>Halosquirtibacter</taxon>
    </lineage>
</organism>
<evidence type="ECO:0000313" key="2">
    <source>
        <dbReference type="Proteomes" id="UP000826212"/>
    </source>
</evidence>
<evidence type="ECO:0000313" key="1">
    <source>
        <dbReference type="EMBL" id="QZE13674.1"/>
    </source>
</evidence>
<gene>
    <name evidence="1" type="ORF">K4L44_14040</name>
</gene>